<keyword evidence="4" id="KW-1185">Reference proteome</keyword>
<proteinExistence type="predicted"/>
<dbReference type="InterPro" id="IPR051021">
    <property type="entry name" value="Mito_Ser/Thr_phosphatase"/>
</dbReference>
<dbReference type="Gene3D" id="3.40.50.1240">
    <property type="entry name" value="Phosphoglycerate mutase-like"/>
    <property type="match status" value="1"/>
</dbReference>
<dbReference type="PANTHER" id="PTHR20935:SF0">
    <property type="entry name" value="SERINE_THREONINE-PROTEIN PHOSPHATASE PGAM5, MITOCHONDRIAL"/>
    <property type="match status" value="1"/>
</dbReference>
<evidence type="ECO:0000313" key="4">
    <source>
        <dbReference type="Proteomes" id="UP001589683"/>
    </source>
</evidence>
<reference evidence="3 4" key="1">
    <citation type="submission" date="2024-09" db="EMBL/GenBank/DDBJ databases">
        <authorList>
            <person name="Sun Q."/>
            <person name="Mori K."/>
        </authorList>
    </citation>
    <scope>NUCLEOTIDE SEQUENCE [LARGE SCALE GENOMIC DNA]</scope>
    <source>
        <strain evidence="3 4">CECT 8726</strain>
    </source>
</reference>
<feature type="region of interest" description="Disordered" evidence="2">
    <location>
        <begin position="1"/>
        <end position="20"/>
    </location>
</feature>
<protein>
    <submittedName>
        <fullName evidence="3">Histidine phosphatase family protein</fullName>
    </submittedName>
</protein>
<dbReference type="RefSeq" id="WP_213890159.1">
    <property type="nucleotide sequence ID" value="NZ_JAGFNU010000009.1"/>
</dbReference>
<dbReference type="InterPro" id="IPR013078">
    <property type="entry name" value="His_Pase_superF_clade-1"/>
</dbReference>
<dbReference type="InterPro" id="IPR029033">
    <property type="entry name" value="His_PPase_superfam"/>
</dbReference>
<evidence type="ECO:0000256" key="1">
    <source>
        <dbReference type="ARBA" id="ARBA00022801"/>
    </source>
</evidence>
<keyword evidence="1" id="KW-0378">Hydrolase</keyword>
<evidence type="ECO:0000313" key="3">
    <source>
        <dbReference type="EMBL" id="MFB9231546.1"/>
    </source>
</evidence>
<dbReference type="CDD" id="cd07067">
    <property type="entry name" value="HP_PGM_like"/>
    <property type="match status" value="1"/>
</dbReference>
<dbReference type="SUPFAM" id="SSF53254">
    <property type="entry name" value="Phosphoglycerate mutase-like"/>
    <property type="match status" value="1"/>
</dbReference>
<comment type="caution">
    <text evidence="3">The sequence shown here is derived from an EMBL/GenBank/DDBJ whole genome shotgun (WGS) entry which is preliminary data.</text>
</comment>
<evidence type="ECO:0000256" key="2">
    <source>
        <dbReference type="SAM" id="MobiDB-lite"/>
    </source>
</evidence>
<dbReference type="Proteomes" id="UP001589683">
    <property type="component" value="Unassembled WGS sequence"/>
</dbReference>
<organism evidence="3 4">
    <name type="scientific">Pseudohalocynthiibacter aestuariivivens</name>
    <dbReference type="NCBI Taxonomy" id="1591409"/>
    <lineage>
        <taxon>Bacteria</taxon>
        <taxon>Pseudomonadati</taxon>
        <taxon>Pseudomonadota</taxon>
        <taxon>Alphaproteobacteria</taxon>
        <taxon>Rhodobacterales</taxon>
        <taxon>Paracoccaceae</taxon>
        <taxon>Pseudohalocynthiibacter</taxon>
    </lineage>
</organism>
<sequence>MSQITFVRHGQAQTNARDEESYDQLSPLGHQQAKWLGEHLTLSGARFERVYCGTLIRQNETALSMGADLHAEIIQDSRLNEIEYFTLAELIKTQHGLPIPDSREGFVAHLPALFTLWQAGDIDNPPESFQAFEDRVSGVIDEIAQGKGPALAVTSAGLISMVLRLTMGLGTPAMSRACLAIMNTSVHHLHRLGDTMALTHFNGVPHLENTERRFAQTHL</sequence>
<dbReference type="EMBL" id="JBHMEA010000024">
    <property type="protein sequence ID" value="MFB9231546.1"/>
    <property type="molecule type" value="Genomic_DNA"/>
</dbReference>
<dbReference type="SMART" id="SM00855">
    <property type="entry name" value="PGAM"/>
    <property type="match status" value="1"/>
</dbReference>
<accession>A0ABV5JDJ9</accession>
<dbReference type="PANTHER" id="PTHR20935">
    <property type="entry name" value="PHOSPHOGLYCERATE MUTASE-RELATED"/>
    <property type="match status" value="1"/>
</dbReference>
<feature type="compositionally biased region" description="Polar residues" evidence="2">
    <location>
        <begin position="1"/>
        <end position="15"/>
    </location>
</feature>
<gene>
    <name evidence="3" type="ORF">ACFFUT_07085</name>
</gene>
<dbReference type="Pfam" id="PF00300">
    <property type="entry name" value="His_Phos_1"/>
    <property type="match status" value="1"/>
</dbReference>
<name>A0ABV5JDJ9_9RHOB</name>